<comment type="caution">
    <text evidence="3">The sequence shown here is derived from an EMBL/GenBank/DDBJ whole genome shotgun (WGS) entry which is preliminary data.</text>
</comment>
<dbReference type="InterPro" id="IPR001584">
    <property type="entry name" value="Integrase_cat-core"/>
</dbReference>
<dbReference type="InterPro" id="IPR050951">
    <property type="entry name" value="Retrovirus_Pol_polyprotein"/>
</dbReference>
<protein>
    <recommendedName>
        <fullName evidence="2">Integrase catalytic domain-containing protein</fullName>
    </recommendedName>
</protein>
<keyword evidence="4" id="KW-1185">Reference proteome</keyword>
<name>A0A9Q3BJP8_9BASI</name>
<dbReference type="InterPro" id="IPR036397">
    <property type="entry name" value="RNaseH_sf"/>
</dbReference>
<dbReference type="AlphaFoldDB" id="A0A9Q3BJP8"/>
<dbReference type="OrthoDB" id="2273864at2759"/>
<evidence type="ECO:0000256" key="1">
    <source>
        <dbReference type="ARBA" id="ARBA00022884"/>
    </source>
</evidence>
<organism evidence="3 4">
    <name type="scientific">Austropuccinia psidii MF-1</name>
    <dbReference type="NCBI Taxonomy" id="1389203"/>
    <lineage>
        <taxon>Eukaryota</taxon>
        <taxon>Fungi</taxon>
        <taxon>Dikarya</taxon>
        <taxon>Basidiomycota</taxon>
        <taxon>Pucciniomycotina</taxon>
        <taxon>Pucciniomycetes</taxon>
        <taxon>Pucciniales</taxon>
        <taxon>Sphaerophragmiaceae</taxon>
        <taxon>Austropuccinia</taxon>
    </lineage>
</organism>
<evidence type="ECO:0000313" key="3">
    <source>
        <dbReference type="EMBL" id="MBW0466519.1"/>
    </source>
</evidence>
<sequence>MIHIQGPKSHWGVAHMEWVTQLTQSCDKSYNYFLVILDRYRKTYIFLPCHKDENAMYTALILWNRVISNAGLFKNIIGKGDPKFTSALWTNLHESLGTKLSFSTDNHHQTEGLAERMIQALEDMLKTFCANGLEFKYSDFFTHY</sequence>
<dbReference type="GO" id="GO:0015074">
    <property type="term" value="P:DNA integration"/>
    <property type="evidence" value="ECO:0007669"/>
    <property type="project" value="InterPro"/>
</dbReference>
<dbReference type="SUPFAM" id="SSF53098">
    <property type="entry name" value="Ribonuclease H-like"/>
    <property type="match status" value="1"/>
</dbReference>
<proteinExistence type="predicted"/>
<dbReference type="GO" id="GO:0005634">
    <property type="term" value="C:nucleus"/>
    <property type="evidence" value="ECO:0007669"/>
    <property type="project" value="UniProtKB-ARBA"/>
</dbReference>
<feature type="domain" description="Integrase catalytic" evidence="2">
    <location>
        <begin position="3"/>
        <end position="144"/>
    </location>
</feature>
<dbReference type="Proteomes" id="UP000765509">
    <property type="component" value="Unassembled WGS sequence"/>
</dbReference>
<keyword evidence="1" id="KW-0694">RNA-binding</keyword>
<dbReference type="PANTHER" id="PTHR37984:SF5">
    <property type="entry name" value="PROTEIN NYNRIN-LIKE"/>
    <property type="match status" value="1"/>
</dbReference>
<dbReference type="Gene3D" id="3.30.420.10">
    <property type="entry name" value="Ribonuclease H-like superfamily/Ribonuclease H"/>
    <property type="match status" value="1"/>
</dbReference>
<evidence type="ECO:0000313" key="4">
    <source>
        <dbReference type="Proteomes" id="UP000765509"/>
    </source>
</evidence>
<dbReference type="EMBL" id="AVOT02001323">
    <property type="protein sequence ID" value="MBW0466519.1"/>
    <property type="molecule type" value="Genomic_DNA"/>
</dbReference>
<accession>A0A9Q3BJP8</accession>
<dbReference type="GO" id="GO:0003723">
    <property type="term" value="F:RNA binding"/>
    <property type="evidence" value="ECO:0007669"/>
    <property type="project" value="UniProtKB-KW"/>
</dbReference>
<gene>
    <name evidence="3" type="ORF">O181_006234</name>
</gene>
<dbReference type="PANTHER" id="PTHR37984">
    <property type="entry name" value="PROTEIN CBG26694"/>
    <property type="match status" value="1"/>
</dbReference>
<dbReference type="PROSITE" id="PS50994">
    <property type="entry name" value="INTEGRASE"/>
    <property type="match status" value="1"/>
</dbReference>
<evidence type="ECO:0000259" key="2">
    <source>
        <dbReference type="PROSITE" id="PS50994"/>
    </source>
</evidence>
<dbReference type="InterPro" id="IPR012337">
    <property type="entry name" value="RNaseH-like_sf"/>
</dbReference>
<reference evidence="3" key="1">
    <citation type="submission" date="2021-03" db="EMBL/GenBank/DDBJ databases">
        <title>Draft genome sequence of rust myrtle Austropuccinia psidii MF-1, a brazilian biotype.</title>
        <authorList>
            <person name="Quecine M.C."/>
            <person name="Pachon D.M.R."/>
            <person name="Bonatelli M.L."/>
            <person name="Correr F.H."/>
            <person name="Franceschini L.M."/>
            <person name="Leite T.F."/>
            <person name="Margarido G.R.A."/>
            <person name="Almeida C.A."/>
            <person name="Ferrarezi J.A."/>
            <person name="Labate C.A."/>
        </authorList>
    </citation>
    <scope>NUCLEOTIDE SEQUENCE</scope>
    <source>
        <strain evidence="3">MF-1</strain>
    </source>
</reference>